<dbReference type="Proteomes" id="UP000332933">
    <property type="component" value="Unassembled WGS sequence"/>
</dbReference>
<sequence>MTAFGKSKTRRICDTDVPREGDTIEGDRSVKPCVISLEDARRTSERLLAWGSSTRQKHAEVTKGKTFESFLQPRFAQKRSKEDAIAAATRLSWANHEQKTVTTTTAVDEAREIDECTFHPSRIAKMEGWVTSRYQYPQTRPRQREPSTPPFIPRINRTYPIKLAEKDVHRRLYQDHLCQAKKRMEMDVQQNLRPRPHKVVDSDDVRAFLERQMAFEARKQAHLDRTPPSQVDECTFKPQLDAHSRRLCEETNTRCLEARIQRANARRETKLLHVIGPPETRVPKRTLEQLAPRLRQLSRPKAVPVAVPADFAATVLPCADTLTMNMENAGDFFTKTQAALKAKKDRHLQEAFAQLLADYKSIEPRAA</sequence>
<evidence type="ECO:0000313" key="1">
    <source>
        <dbReference type="EMBL" id="KAF0695560.1"/>
    </source>
</evidence>
<proteinExistence type="predicted"/>
<evidence type="ECO:0000313" key="2">
    <source>
        <dbReference type="EMBL" id="VFT90437.1"/>
    </source>
</evidence>
<evidence type="ECO:0000313" key="3">
    <source>
        <dbReference type="Proteomes" id="UP000332933"/>
    </source>
</evidence>
<reference evidence="1" key="2">
    <citation type="submission" date="2019-06" db="EMBL/GenBank/DDBJ databases">
        <title>Genomics analysis of Aphanomyces spp. identifies a new class of oomycete effector associated with host adaptation.</title>
        <authorList>
            <person name="Gaulin E."/>
        </authorList>
    </citation>
    <scope>NUCLEOTIDE SEQUENCE</scope>
    <source>
        <strain evidence="1">CBS 578.67</strain>
    </source>
</reference>
<gene>
    <name evidence="2" type="primary">Aste57867_13600</name>
    <name evidence="1" type="ORF">As57867_013550</name>
    <name evidence="2" type="ORF">ASTE57867_13600</name>
</gene>
<protein>
    <submittedName>
        <fullName evidence="2">Aste57867_13600 protein</fullName>
    </submittedName>
</protein>
<name>A0A485L094_9STRA</name>
<dbReference type="AlphaFoldDB" id="A0A485L094"/>
<accession>A0A485L094</accession>
<dbReference type="EMBL" id="CAADRA010005487">
    <property type="protein sequence ID" value="VFT90437.1"/>
    <property type="molecule type" value="Genomic_DNA"/>
</dbReference>
<keyword evidence="3" id="KW-1185">Reference proteome</keyword>
<organism evidence="2 3">
    <name type="scientific">Aphanomyces stellatus</name>
    <dbReference type="NCBI Taxonomy" id="120398"/>
    <lineage>
        <taxon>Eukaryota</taxon>
        <taxon>Sar</taxon>
        <taxon>Stramenopiles</taxon>
        <taxon>Oomycota</taxon>
        <taxon>Saprolegniomycetes</taxon>
        <taxon>Saprolegniales</taxon>
        <taxon>Verrucalvaceae</taxon>
        <taxon>Aphanomyces</taxon>
    </lineage>
</organism>
<reference evidence="2 3" key="1">
    <citation type="submission" date="2019-03" db="EMBL/GenBank/DDBJ databases">
        <authorList>
            <person name="Gaulin E."/>
            <person name="Dumas B."/>
        </authorList>
    </citation>
    <scope>NUCLEOTIDE SEQUENCE [LARGE SCALE GENOMIC DNA]</scope>
    <source>
        <strain evidence="2">CBS 568.67</strain>
    </source>
</reference>
<dbReference type="EMBL" id="VJMH01005466">
    <property type="protein sequence ID" value="KAF0695560.1"/>
    <property type="molecule type" value="Genomic_DNA"/>
</dbReference>
<dbReference type="OrthoDB" id="79640at2759"/>